<accession>A0A238UV92</accession>
<dbReference type="OrthoDB" id="5224162at2"/>
<gene>
    <name evidence="2" type="ORF">SAMN06272737_101325</name>
</gene>
<dbReference type="RefSeq" id="WP_089334806.1">
    <property type="nucleotide sequence ID" value="NZ_FZNO01000001.1"/>
</dbReference>
<name>A0A238UV92_9ACTN</name>
<keyword evidence="1" id="KW-1133">Transmembrane helix</keyword>
<keyword evidence="3" id="KW-1185">Reference proteome</keyword>
<evidence type="ECO:0000256" key="1">
    <source>
        <dbReference type="SAM" id="Phobius"/>
    </source>
</evidence>
<reference evidence="2 3" key="1">
    <citation type="submission" date="2017-06" db="EMBL/GenBank/DDBJ databases">
        <authorList>
            <person name="Kim H.J."/>
            <person name="Triplett B.A."/>
        </authorList>
    </citation>
    <scope>NUCLEOTIDE SEQUENCE [LARGE SCALE GENOMIC DNA]</scope>
    <source>
        <strain evidence="2 3">DSM 44272</strain>
    </source>
</reference>
<dbReference type="InterPro" id="IPR052712">
    <property type="entry name" value="Acid_resist_chaperone_HdeD"/>
</dbReference>
<dbReference type="Pfam" id="PF03729">
    <property type="entry name" value="DUF308"/>
    <property type="match status" value="1"/>
</dbReference>
<dbReference type="AlphaFoldDB" id="A0A238UV92"/>
<dbReference type="InterPro" id="IPR005325">
    <property type="entry name" value="DUF308_memb"/>
</dbReference>
<sequence length="189" mass="19446">MSDIVVARRRSGWDIVLGVLLVIAGLVILAHVVWATAVSVIFLGWLGLVGGVVLIIAAFFQLGRGGFWATALSGGLLLVLGLMMLRNPAVAALTLTLVAGALFLAGGIVRLIAAFAPDAPRAALLLSGVVGLVLGLIVLFNVFEATLTLLGILLGVQALTDGIMLLLFGRLQVSRRSDLDGATGAARQG</sequence>
<dbReference type="PANTHER" id="PTHR34989">
    <property type="entry name" value="PROTEIN HDED"/>
    <property type="match status" value="1"/>
</dbReference>
<dbReference type="EMBL" id="FZNO01000001">
    <property type="protein sequence ID" value="SNR25139.1"/>
    <property type="molecule type" value="Genomic_DNA"/>
</dbReference>
<feature type="transmembrane region" description="Helical" evidence="1">
    <location>
        <begin position="40"/>
        <end position="60"/>
    </location>
</feature>
<dbReference type="Proteomes" id="UP000198403">
    <property type="component" value="Unassembled WGS sequence"/>
</dbReference>
<organism evidence="2 3">
    <name type="scientific">Blastococcus mobilis</name>
    <dbReference type="NCBI Taxonomy" id="1938746"/>
    <lineage>
        <taxon>Bacteria</taxon>
        <taxon>Bacillati</taxon>
        <taxon>Actinomycetota</taxon>
        <taxon>Actinomycetes</taxon>
        <taxon>Geodermatophilales</taxon>
        <taxon>Geodermatophilaceae</taxon>
        <taxon>Blastococcus</taxon>
    </lineage>
</organism>
<dbReference type="PANTHER" id="PTHR34989:SF1">
    <property type="entry name" value="PROTEIN HDED"/>
    <property type="match status" value="1"/>
</dbReference>
<feature type="transmembrane region" description="Helical" evidence="1">
    <location>
        <begin position="124"/>
        <end position="143"/>
    </location>
</feature>
<evidence type="ECO:0000313" key="3">
    <source>
        <dbReference type="Proteomes" id="UP000198403"/>
    </source>
</evidence>
<feature type="transmembrane region" description="Helical" evidence="1">
    <location>
        <begin position="91"/>
        <end position="112"/>
    </location>
</feature>
<keyword evidence="1" id="KW-0472">Membrane</keyword>
<keyword evidence="1" id="KW-0812">Transmembrane</keyword>
<dbReference type="GO" id="GO:0005886">
    <property type="term" value="C:plasma membrane"/>
    <property type="evidence" value="ECO:0007669"/>
    <property type="project" value="TreeGrafter"/>
</dbReference>
<proteinExistence type="predicted"/>
<protein>
    <submittedName>
        <fullName evidence="2">Uncharacterized membrane protein HdeD, DUF308 family</fullName>
    </submittedName>
</protein>
<feature type="transmembrane region" description="Helical" evidence="1">
    <location>
        <begin position="149"/>
        <end position="168"/>
    </location>
</feature>
<evidence type="ECO:0000313" key="2">
    <source>
        <dbReference type="EMBL" id="SNR25139.1"/>
    </source>
</evidence>
<feature type="transmembrane region" description="Helical" evidence="1">
    <location>
        <begin position="67"/>
        <end position="85"/>
    </location>
</feature>
<feature type="transmembrane region" description="Helical" evidence="1">
    <location>
        <begin position="12"/>
        <end position="34"/>
    </location>
</feature>